<dbReference type="Proteomes" id="UP001341281">
    <property type="component" value="Chromosome 09"/>
</dbReference>
<gene>
    <name evidence="2" type="ORF">U9M48_040973</name>
</gene>
<evidence type="ECO:0000313" key="2">
    <source>
        <dbReference type="EMBL" id="WVZ95176.1"/>
    </source>
</evidence>
<evidence type="ECO:0000313" key="3">
    <source>
        <dbReference type="Proteomes" id="UP001341281"/>
    </source>
</evidence>
<evidence type="ECO:0000256" key="1">
    <source>
        <dbReference type="SAM" id="MobiDB-lite"/>
    </source>
</evidence>
<feature type="compositionally biased region" description="Basic and acidic residues" evidence="1">
    <location>
        <begin position="77"/>
        <end position="92"/>
    </location>
</feature>
<reference evidence="2 3" key="1">
    <citation type="submission" date="2024-02" db="EMBL/GenBank/DDBJ databases">
        <title>High-quality chromosome-scale genome assembly of Pensacola bahiagrass (Paspalum notatum Flugge var. saurae).</title>
        <authorList>
            <person name="Vega J.M."/>
            <person name="Podio M."/>
            <person name="Orjuela J."/>
            <person name="Siena L.A."/>
            <person name="Pessino S.C."/>
            <person name="Combes M.C."/>
            <person name="Mariac C."/>
            <person name="Albertini E."/>
            <person name="Pupilli F."/>
            <person name="Ortiz J.P.A."/>
            <person name="Leblanc O."/>
        </authorList>
    </citation>
    <scope>NUCLEOTIDE SEQUENCE [LARGE SCALE GENOMIC DNA]</scope>
    <source>
        <strain evidence="2">R1</strain>
        <tissue evidence="2">Leaf</tissue>
    </source>
</reference>
<accession>A0AAQ3UN85</accession>
<proteinExistence type="predicted"/>
<organism evidence="2 3">
    <name type="scientific">Paspalum notatum var. saurae</name>
    <dbReference type="NCBI Taxonomy" id="547442"/>
    <lineage>
        <taxon>Eukaryota</taxon>
        <taxon>Viridiplantae</taxon>
        <taxon>Streptophyta</taxon>
        <taxon>Embryophyta</taxon>
        <taxon>Tracheophyta</taxon>
        <taxon>Spermatophyta</taxon>
        <taxon>Magnoliopsida</taxon>
        <taxon>Liliopsida</taxon>
        <taxon>Poales</taxon>
        <taxon>Poaceae</taxon>
        <taxon>PACMAD clade</taxon>
        <taxon>Panicoideae</taxon>
        <taxon>Andropogonodae</taxon>
        <taxon>Paspaleae</taxon>
        <taxon>Paspalinae</taxon>
        <taxon>Paspalum</taxon>
    </lineage>
</organism>
<dbReference type="AlphaFoldDB" id="A0AAQ3UN85"/>
<sequence>MSDVPSEFAENPTWEVPEQASASFPFLCLRHTSASARSPSSSQSRGRNAARPYVRLCRASALCGLPGLGFAIGGDGDDGRRTRTKGTPDGRRRIWTCG</sequence>
<protein>
    <submittedName>
        <fullName evidence="2">Uncharacterized protein</fullName>
    </submittedName>
</protein>
<keyword evidence="3" id="KW-1185">Reference proteome</keyword>
<dbReference type="EMBL" id="CP144753">
    <property type="protein sequence ID" value="WVZ95176.1"/>
    <property type="molecule type" value="Genomic_DNA"/>
</dbReference>
<name>A0AAQ3UN85_PASNO</name>
<feature type="region of interest" description="Disordered" evidence="1">
    <location>
        <begin position="72"/>
        <end position="98"/>
    </location>
</feature>